<dbReference type="Pfam" id="PF02786">
    <property type="entry name" value="CPSase_L_D2"/>
    <property type="match status" value="1"/>
</dbReference>
<evidence type="ECO:0000256" key="5">
    <source>
        <dbReference type="ARBA" id="ARBA00023098"/>
    </source>
</evidence>
<dbReference type="Gene3D" id="2.40.50.100">
    <property type="match status" value="1"/>
</dbReference>
<reference evidence="11" key="1">
    <citation type="submission" date="2022-07" db="EMBL/GenBank/DDBJ databases">
        <title>Genome analysis of Parmales, a sister group of diatoms, reveals the evolutionary specialization of diatoms from phago-mixotrophs to photoautotrophs.</title>
        <authorList>
            <person name="Ban H."/>
            <person name="Sato S."/>
            <person name="Yoshikawa S."/>
            <person name="Kazumasa Y."/>
            <person name="Nakamura Y."/>
            <person name="Ichinomiya M."/>
            <person name="Saitoh K."/>
            <person name="Sato N."/>
            <person name="Blanc-Mathieu R."/>
            <person name="Endo H."/>
            <person name="Kuwata A."/>
            <person name="Ogata H."/>
        </authorList>
    </citation>
    <scope>NUCLEOTIDE SEQUENCE</scope>
</reference>
<feature type="domain" description="Lipoyl-binding" evidence="8">
    <location>
        <begin position="653"/>
        <end position="729"/>
    </location>
</feature>
<evidence type="ECO:0000259" key="10">
    <source>
        <dbReference type="PROSITE" id="PS50979"/>
    </source>
</evidence>
<dbReference type="GO" id="GO:0046872">
    <property type="term" value="F:metal ion binding"/>
    <property type="evidence" value="ECO:0007669"/>
    <property type="project" value="InterPro"/>
</dbReference>
<dbReference type="Pfam" id="PF02785">
    <property type="entry name" value="Biotin_carb_C"/>
    <property type="match status" value="1"/>
</dbReference>
<dbReference type="SUPFAM" id="SSF52440">
    <property type="entry name" value="PreATP-grasp domain"/>
    <property type="match status" value="1"/>
</dbReference>
<evidence type="ECO:0000313" key="12">
    <source>
        <dbReference type="Proteomes" id="UP001165082"/>
    </source>
</evidence>
<evidence type="ECO:0000256" key="3">
    <source>
        <dbReference type="ARBA" id="ARBA00022741"/>
    </source>
</evidence>
<dbReference type="FunFam" id="3.30.470.20:FF:000028">
    <property type="entry name" value="Methylcrotonoyl-CoA carboxylase subunit alpha, mitochondrial"/>
    <property type="match status" value="1"/>
</dbReference>
<dbReference type="Proteomes" id="UP001165082">
    <property type="component" value="Unassembled WGS sequence"/>
</dbReference>
<evidence type="ECO:0000256" key="2">
    <source>
        <dbReference type="ARBA" id="ARBA00022598"/>
    </source>
</evidence>
<feature type="domain" description="Biotin carboxylation" evidence="10">
    <location>
        <begin position="33"/>
        <end position="496"/>
    </location>
</feature>
<dbReference type="FunFam" id="3.30.1490.20:FF:000003">
    <property type="entry name" value="acetyl-CoA carboxylase isoform X1"/>
    <property type="match status" value="1"/>
</dbReference>
<keyword evidence="12" id="KW-1185">Reference proteome</keyword>
<keyword evidence="2" id="KW-0436">Ligase</keyword>
<dbReference type="PROSITE" id="PS50979">
    <property type="entry name" value="BC"/>
    <property type="match status" value="1"/>
</dbReference>
<dbReference type="PANTHER" id="PTHR18866:SF33">
    <property type="entry name" value="METHYLCROTONOYL-COA CARBOXYLASE SUBUNIT ALPHA, MITOCHONDRIAL-RELATED"/>
    <property type="match status" value="1"/>
</dbReference>
<keyword evidence="6" id="KW-0092">Biotin</keyword>
<dbReference type="GO" id="GO:0005524">
    <property type="term" value="F:ATP binding"/>
    <property type="evidence" value="ECO:0007669"/>
    <property type="project" value="UniProtKB-UniRule"/>
</dbReference>
<dbReference type="InterPro" id="IPR016185">
    <property type="entry name" value="PreATP-grasp_dom_sf"/>
</dbReference>
<dbReference type="PROSITE" id="PS00867">
    <property type="entry name" value="CPSASE_2"/>
    <property type="match status" value="1"/>
</dbReference>
<dbReference type="PROSITE" id="PS00866">
    <property type="entry name" value="CPSASE_1"/>
    <property type="match status" value="1"/>
</dbReference>
<protein>
    <recommendedName>
        <fullName evidence="13">Propionyl-CoA carboxylase alpha chain, mitochondrial</fullName>
    </recommendedName>
</protein>
<dbReference type="Pfam" id="PF18140">
    <property type="entry name" value="PCC_BT"/>
    <property type="match status" value="1"/>
</dbReference>
<dbReference type="InterPro" id="IPR000089">
    <property type="entry name" value="Biotin_lipoyl"/>
</dbReference>
<dbReference type="InterPro" id="IPR005481">
    <property type="entry name" value="BC-like_N"/>
</dbReference>
<dbReference type="InterPro" id="IPR005482">
    <property type="entry name" value="Biotin_COase_C"/>
</dbReference>
<dbReference type="CDD" id="cd06850">
    <property type="entry name" value="biotinyl_domain"/>
    <property type="match status" value="1"/>
</dbReference>
<dbReference type="PANTHER" id="PTHR18866">
    <property type="entry name" value="CARBOXYLASE:PYRUVATE/ACETYL-COA/PROPIONYL-COA CARBOXYLASE"/>
    <property type="match status" value="1"/>
</dbReference>
<feature type="domain" description="ATP-grasp" evidence="9">
    <location>
        <begin position="152"/>
        <end position="351"/>
    </location>
</feature>
<dbReference type="InterPro" id="IPR041265">
    <property type="entry name" value="PCC_BT"/>
</dbReference>
<dbReference type="Gene3D" id="3.30.700.30">
    <property type="match status" value="1"/>
</dbReference>
<keyword evidence="5" id="KW-0443">Lipid metabolism</keyword>
<dbReference type="PROSITE" id="PS50968">
    <property type="entry name" value="BIOTINYL_LIPOYL"/>
    <property type="match status" value="1"/>
</dbReference>
<dbReference type="InterPro" id="IPR050856">
    <property type="entry name" value="Biotin_carboxylase_complex"/>
</dbReference>
<dbReference type="OrthoDB" id="196847at2759"/>
<dbReference type="InterPro" id="IPR011054">
    <property type="entry name" value="Rudment_hybrid_motif"/>
</dbReference>
<name>A0A9W7FVC0_9STRA</name>
<sequence>MLGLKLLRQKAAPRAMLLRASLSSTAEELPGLRGEKVLVANRGEIACRVFDTARSMGMQTVSIYSDVDQAAQHVKQSDESVNVGPAPSNESYLVIDNVLAAIKSTGAKYVHPGYGFLSENSIFRQACEDNGVAFVGPPVKAIEAMGDKIESKQIAIDAGVNVIPGDQSIIKDADEAVKVSNEVGYPVMIKASAGGGGKGMRIAWNDDEAREGFRLSTDEAMASFNDDRIFIEKFIERPHHIEIQLLADGPEHNNVVCFPERECSIQRRNQKVIEESPSTLLTPETRKAMADQAAMLARAVGYSSAGTVEFLCDEKQNFYFLEMNTRLQVEHPVTEEVSGIDLVKHMLEVAAGHPLPKELVDACKNSPEGVVPYSGWSMEARVYAEDPFRSFLPSTGPLFSYQEPTTESIGMEGIKVRCDSGVVEGSDISMFYDPMISKLITKADTRLEAIDGLSAALDEYVIRGVSHNTPFCLDLCRNQAFRDGDTPTSFIDDHYPEGFEGVQLDAEEKKAVAVAMAAVADRRRVMLEGVPLAMEKVGYNDYERIENVIVTIGGHSGESYSVVIGDERNEAVVQRINDAKDGMEGEAETVPIGDLDYDPNSYVTKFDVGEQERVIQMFGEDAEGLMKIQMGGAMMDVVVRSPDEFNLSTYMHEPPVVDTSRMLLAPMPGKLVSMAVEVGDEIELGQELCVVEAMKMQNVQRSERKGVIKAINVEVGASMKVDECILEFEE</sequence>
<evidence type="ECO:0000259" key="9">
    <source>
        <dbReference type="PROSITE" id="PS50975"/>
    </source>
</evidence>
<evidence type="ECO:0000256" key="6">
    <source>
        <dbReference type="ARBA" id="ARBA00023267"/>
    </source>
</evidence>
<dbReference type="SUPFAM" id="SSF51230">
    <property type="entry name" value="Single hybrid motif"/>
    <property type="match status" value="1"/>
</dbReference>
<organism evidence="11 12">
    <name type="scientific">Triparma retinervis</name>
    <dbReference type="NCBI Taxonomy" id="2557542"/>
    <lineage>
        <taxon>Eukaryota</taxon>
        <taxon>Sar</taxon>
        <taxon>Stramenopiles</taxon>
        <taxon>Ochrophyta</taxon>
        <taxon>Bolidophyceae</taxon>
        <taxon>Parmales</taxon>
        <taxon>Triparmaceae</taxon>
        <taxon>Triparma</taxon>
    </lineage>
</organism>
<dbReference type="SMART" id="SM00878">
    <property type="entry name" value="Biotin_carb_C"/>
    <property type="match status" value="1"/>
</dbReference>
<keyword evidence="3 7" id="KW-0547">Nucleotide-binding</keyword>
<dbReference type="GO" id="GO:0005739">
    <property type="term" value="C:mitochondrion"/>
    <property type="evidence" value="ECO:0007669"/>
    <property type="project" value="TreeGrafter"/>
</dbReference>
<gene>
    <name evidence="11" type="ORF">TrRE_jg9693</name>
</gene>
<dbReference type="GO" id="GO:0004658">
    <property type="term" value="F:propionyl-CoA carboxylase activity"/>
    <property type="evidence" value="ECO:0007669"/>
    <property type="project" value="TreeGrafter"/>
</dbReference>
<evidence type="ECO:0000259" key="8">
    <source>
        <dbReference type="PROSITE" id="PS50968"/>
    </source>
</evidence>
<comment type="caution">
    <text evidence="11">The sequence shown here is derived from an EMBL/GenBank/DDBJ whole genome shotgun (WGS) entry which is preliminary data.</text>
</comment>
<proteinExistence type="predicted"/>
<dbReference type="InterPro" id="IPR011761">
    <property type="entry name" value="ATP-grasp"/>
</dbReference>
<evidence type="ECO:0000256" key="7">
    <source>
        <dbReference type="PROSITE-ProRule" id="PRU00409"/>
    </source>
</evidence>
<dbReference type="GO" id="GO:0006629">
    <property type="term" value="P:lipid metabolic process"/>
    <property type="evidence" value="ECO:0007669"/>
    <property type="project" value="UniProtKB-KW"/>
</dbReference>
<accession>A0A9W7FVC0</accession>
<dbReference type="SUPFAM" id="SSF56059">
    <property type="entry name" value="Glutathione synthetase ATP-binding domain-like"/>
    <property type="match status" value="1"/>
</dbReference>
<keyword evidence="4 7" id="KW-0067">ATP-binding</keyword>
<dbReference type="Gene3D" id="3.30.470.20">
    <property type="entry name" value="ATP-grasp fold, B domain"/>
    <property type="match status" value="1"/>
</dbReference>
<dbReference type="EMBL" id="BRXZ01008015">
    <property type="protein sequence ID" value="GMI19795.1"/>
    <property type="molecule type" value="Genomic_DNA"/>
</dbReference>
<dbReference type="InterPro" id="IPR011053">
    <property type="entry name" value="Single_hybrid_motif"/>
</dbReference>
<evidence type="ECO:0000256" key="1">
    <source>
        <dbReference type="ARBA" id="ARBA00001953"/>
    </source>
</evidence>
<evidence type="ECO:0008006" key="13">
    <source>
        <dbReference type="Google" id="ProtNLM"/>
    </source>
</evidence>
<dbReference type="InterPro" id="IPR011764">
    <property type="entry name" value="Biotin_carboxylation_dom"/>
</dbReference>
<evidence type="ECO:0000313" key="11">
    <source>
        <dbReference type="EMBL" id="GMI19795.1"/>
    </source>
</evidence>
<dbReference type="FunFam" id="3.40.50.20:FF:000010">
    <property type="entry name" value="Propionyl-CoA carboxylase subunit alpha"/>
    <property type="match status" value="1"/>
</dbReference>
<evidence type="ECO:0000256" key="4">
    <source>
        <dbReference type="ARBA" id="ARBA00022840"/>
    </source>
</evidence>
<dbReference type="Pfam" id="PF00289">
    <property type="entry name" value="Biotin_carb_N"/>
    <property type="match status" value="1"/>
</dbReference>
<dbReference type="AlphaFoldDB" id="A0A9W7FVC0"/>
<comment type="cofactor">
    <cofactor evidence="1">
        <name>biotin</name>
        <dbReference type="ChEBI" id="CHEBI:57586"/>
    </cofactor>
</comment>
<dbReference type="PROSITE" id="PS50975">
    <property type="entry name" value="ATP_GRASP"/>
    <property type="match status" value="1"/>
</dbReference>
<dbReference type="SUPFAM" id="SSF51246">
    <property type="entry name" value="Rudiment single hybrid motif"/>
    <property type="match status" value="1"/>
</dbReference>
<dbReference type="Pfam" id="PF00364">
    <property type="entry name" value="Biotin_lipoyl"/>
    <property type="match status" value="1"/>
</dbReference>
<dbReference type="InterPro" id="IPR005479">
    <property type="entry name" value="CPAse_ATP-bd"/>
</dbReference>